<dbReference type="EMBL" id="JAUHMF010000001">
    <property type="protein sequence ID" value="MDT8896639.1"/>
    <property type="molecule type" value="Genomic_DNA"/>
</dbReference>
<dbReference type="RefSeq" id="WP_315623054.1">
    <property type="nucleotide sequence ID" value="NZ_JAUHMF010000001.1"/>
</dbReference>
<reference evidence="1 2" key="1">
    <citation type="submission" date="2023-07" db="EMBL/GenBank/DDBJ databases">
        <title>Novel species of Thermanaerothrix with wide hydrolytic capabilities.</title>
        <authorList>
            <person name="Zayulina K.S."/>
            <person name="Podosokorskaya O.A."/>
            <person name="Elcheninov A.G."/>
        </authorList>
    </citation>
    <scope>NUCLEOTIDE SEQUENCE [LARGE SCALE GENOMIC DNA]</scope>
    <source>
        <strain evidence="1 2">4228-RoL</strain>
    </source>
</reference>
<evidence type="ECO:0008006" key="3">
    <source>
        <dbReference type="Google" id="ProtNLM"/>
    </source>
</evidence>
<accession>A0ABU3NIF3</accession>
<proteinExistence type="predicted"/>
<comment type="caution">
    <text evidence="1">The sequence shown here is derived from an EMBL/GenBank/DDBJ whole genome shotgun (WGS) entry which is preliminary data.</text>
</comment>
<evidence type="ECO:0000313" key="2">
    <source>
        <dbReference type="Proteomes" id="UP001254165"/>
    </source>
</evidence>
<dbReference type="Proteomes" id="UP001254165">
    <property type="component" value="Unassembled WGS sequence"/>
</dbReference>
<protein>
    <recommendedName>
        <fullName evidence="3">TadE-like protein</fullName>
    </recommendedName>
</protein>
<name>A0ABU3NIF3_9CHLR</name>
<organism evidence="1 2">
    <name type="scientific">Thermanaerothrix solaris</name>
    <dbReference type="NCBI Taxonomy" id="3058434"/>
    <lineage>
        <taxon>Bacteria</taxon>
        <taxon>Bacillati</taxon>
        <taxon>Chloroflexota</taxon>
        <taxon>Anaerolineae</taxon>
        <taxon>Anaerolineales</taxon>
        <taxon>Anaerolineaceae</taxon>
        <taxon>Thermanaerothrix</taxon>
    </lineage>
</organism>
<sequence length="134" mass="13985">MFRRLCRRTAELDEAALALPVLLLVSLALVNLALLGFAAVNAGNAAEYGARMGSVALANQPGAAYSAALTKVNAVRVGSYTVSVSGGGRPGARIEVAVTYRVPNYFGGLASLFGVSTPSQFQGTARAYFRQEGW</sequence>
<keyword evidence="2" id="KW-1185">Reference proteome</keyword>
<evidence type="ECO:0000313" key="1">
    <source>
        <dbReference type="EMBL" id="MDT8896639.1"/>
    </source>
</evidence>
<gene>
    <name evidence="1" type="ORF">QYE77_00040</name>
</gene>